<proteinExistence type="predicted"/>
<sequence length="83" mass="9300">MTAAAILGCLWVILVSLVAMIPYPRHRPYALALLILFPVLLVLIAREWGMLWAVAFFLGALSIYRYPALFLVKWLRRKAGGGS</sequence>
<keyword evidence="1" id="KW-1133">Transmembrane helix</keyword>
<dbReference type="Proteomes" id="UP000572377">
    <property type="component" value="Unassembled WGS sequence"/>
</dbReference>
<dbReference type="Pfam" id="PF10658">
    <property type="entry name" value="DUF2484"/>
    <property type="match status" value="1"/>
</dbReference>
<feature type="transmembrane region" description="Helical" evidence="1">
    <location>
        <begin position="52"/>
        <end position="75"/>
    </location>
</feature>
<comment type="caution">
    <text evidence="2">The sequence shown here is derived from an EMBL/GenBank/DDBJ whole genome shotgun (WGS) entry which is preliminary data.</text>
</comment>
<accession>A0A849L169</accession>
<keyword evidence="3" id="KW-1185">Reference proteome</keyword>
<feature type="transmembrane region" description="Helical" evidence="1">
    <location>
        <begin position="29"/>
        <end position="45"/>
    </location>
</feature>
<protein>
    <submittedName>
        <fullName evidence="2">DUF2484 family protein</fullName>
    </submittedName>
</protein>
<organism evidence="2 3">
    <name type="scientific">Halovulum dunhuangense</name>
    <dbReference type="NCBI Taxonomy" id="1505036"/>
    <lineage>
        <taxon>Bacteria</taxon>
        <taxon>Pseudomonadati</taxon>
        <taxon>Pseudomonadota</taxon>
        <taxon>Alphaproteobacteria</taxon>
        <taxon>Rhodobacterales</taxon>
        <taxon>Paracoccaceae</taxon>
        <taxon>Halovulum</taxon>
    </lineage>
</organism>
<evidence type="ECO:0000313" key="3">
    <source>
        <dbReference type="Proteomes" id="UP000572377"/>
    </source>
</evidence>
<dbReference type="RefSeq" id="WP_171323439.1">
    <property type="nucleotide sequence ID" value="NZ_JABFBC010000001.1"/>
</dbReference>
<dbReference type="InterPro" id="IPR018919">
    <property type="entry name" value="DUF2484"/>
</dbReference>
<evidence type="ECO:0000256" key="1">
    <source>
        <dbReference type="SAM" id="Phobius"/>
    </source>
</evidence>
<dbReference type="EMBL" id="JABFBC010000001">
    <property type="protein sequence ID" value="NNU80010.1"/>
    <property type="molecule type" value="Genomic_DNA"/>
</dbReference>
<evidence type="ECO:0000313" key="2">
    <source>
        <dbReference type="EMBL" id="NNU80010.1"/>
    </source>
</evidence>
<gene>
    <name evidence="2" type="ORF">HMH01_06110</name>
</gene>
<dbReference type="AlphaFoldDB" id="A0A849L169"/>
<reference evidence="2 3" key="1">
    <citation type="submission" date="2020-05" db="EMBL/GenBank/DDBJ databases">
        <title>Gimesia benthica sp. nov., a novel planctomycete isolated from a deep-sea water sample of the Northwest Indian Ocean.</title>
        <authorList>
            <person name="Wang J."/>
            <person name="Ruan C."/>
            <person name="Song L."/>
            <person name="Zhu Y."/>
            <person name="Li A."/>
            <person name="Zheng X."/>
            <person name="Wang L."/>
            <person name="Lu Z."/>
            <person name="Huang Y."/>
            <person name="Du W."/>
            <person name="Zhou Y."/>
            <person name="Huang L."/>
            <person name="Dai X."/>
        </authorList>
    </citation>
    <scope>NUCLEOTIDE SEQUENCE [LARGE SCALE GENOMIC DNA]</scope>
    <source>
        <strain evidence="2 3">YYQ-30</strain>
    </source>
</reference>
<keyword evidence="1" id="KW-0472">Membrane</keyword>
<name>A0A849L169_9RHOB</name>
<keyword evidence="1" id="KW-0812">Transmembrane</keyword>